<evidence type="ECO:0000256" key="6">
    <source>
        <dbReference type="ARBA" id="ARBA00022679"/>
    </source>
</evidence>
<feature type="region of interest" description="Disordered" evidence="10">
    <location>
        <begin position="1"/>
        <end position="25"/>
    </location>
</feature>
<evidence type="ECO:0000256" key="9">
    <source>
        <dbReference type="ARBA" id="ARBA00022840"/>
    </source>
</evidence>
<dbReference type="InterPro" id="IPR004358">
    <property type="entry name" value="Sig_transdc_His_kin-like_C"/>
</dbReference>
<dbReference type="GO" id="GO:0000155">
    <property type="term" value="F:phosphorelay sensor kinase activity"/>
    <property type="evidence" value="ECO:0007669"/>
    <property type="project" value="InterPro"/>
</dbReference>
<feature type="transmembrane region" description="Helical" evidence="11">
    <location>
        <begin position="50"/>
        <end position="69"/>
    </location>
</feature>
<dbReference type="InterPro" id="IPR050980">
    <property type="entry name" value="2C_sensor_his_kinase"/>
</dbReference>
<dbReference type="PROSITE" id="PS50109">
    <property type="entry name" value="HIS_KIN"/>
    <property type="match status" value="1"/>
</dbReference>
<evidence type="ECO:0000256" key="8">
    <source>
        <dbReference type="ARBA" id="ARBA00022777"/>
    </source>
</evidence>
<gene>
    <name evidence="13" type="ORF">CSW64_11265</name>
</gene>
<comment type="catalytic activity">
    <reaction evidence="1">
        <text>ATP + protein L-histidine = ADP + protein N-phospho-L-histidine.</text>
        <dbReference type="EC" id="2.7.13.3"/>
    </reaction>
</comment>
<evidence type="ECO:0000259" key="12">
    <source>
        <dbReference type="PROSITE" id="PS50109"/>
    </source>
</evidence>
<evidence type="ECO:0000256" key="4">
    <source>
        <dbReference type="ARBA" id="ARBA00022475"/>
    </source>
</evidence>
<feature type="domain" description="Histidine kinase" evidence="12">
    <location>
        <begin position="242"/>
        <end position="449"/>
    </location>
</feature>
<dbReference type="EMBL" id="CP024201">
    <property type="protein sequence ID" value="ATQ42947.1"/>
    <property type="molecule type" value="Genomic_DNA"/>
</dbReference>
<dbReference type="PRINTS" id="PR00344">
    <property type="entry name" value="BCTRLSENSOR"/>
</dbReference>
<keyword evidence="14" id="KW-1185">Reference proteome</keyword>
<dbReference type="AlphaFoldDB" id="A0A2D2AYD0"/>
<dbReference type="SMART" id="SM00387">
    <property type="entry name" value="HATPase_c"/>
    <property type="match status" value="1"/>
</dbReference>
<dbReference type="PANTHER" id="PTHR44936">
    <property type="entry name" value="SENSOR PROTEIN CREC"/>
    <property type="match status" value="1"/>
</dbReference>
<dbReference type="OrthoDB" id="9785252at2"/>
<keyword evidence="11" id="KW-0812">Transmembrane</keyword>
<keyword evidence="7" id="KW-0547">Nucleotide-binding</keyword>
<reference evidence="13 14" key="1">
    <citation type="submission" date="2017-10" db="EMBL/GenBank/DDBJ databases">
        <title>Genome sequence of Caulobacter mirabilis FWC38.</title>
        <authorList>
            <person name="Fiebig A."/>
            <person name="Crosson S."/>
        </authorList>
    </citation>
    <scope>NUCLEOTIDE SEQUENCE [LARGE SCALE GENOMIC DNA]</scope>
    <source>
        <strain evidence="13 14">FWC 38</strain>
    </source>
</reference>
<evidence type="ECO:0000256" key="2">
    <source>
        <dbReference type="ARBA" id="ARBA00004651"/>
    </source>
</evidence>
<evidence type="ECO:0000313" key="13">
    <source>
        <dbReference type="EMBL" id="ATQ42947.1"/>
    </source>
</evidence>
<evidence type="ECO:0000313" key="14">
    <source>
        <dbReference type="Proteomes" id="UP000228945"/>
    </source>
</evidence>
<dbReference type="InterPro" id="IPR036890">
    <property type="entry name" value="HATPase_C_sf"/>
</dbReference>
<dbReference type="InterPro" id="IPR003661">
    <property type="entry name" value="HisK_dim/P_dom"/>
</dbReference>
<dbReference type="Gene3D" id="3.30.565.10">
    <property type="entry name" value="Histidine kinase-like ATPase, C-terminal domain"/>
    <property type="match status" value="1"/>
</dbReference>
<feature type="transmembrane region" description="Helical" evidence="11">
    <location>
        <begin position="75"/>
        <end position="94"/>
    </location>
</feature>
<dbReference type="EC" id="2.7.13.3" evidence="3"/>
<dbReference type="GO" id="GO:0005524">
    <property type="term" value="F:ATP binding"/>
    <property type="evidence" value="ECO:0007669"/>
    <property type="project" value="UniProtKB-KW"/>
</dbReference>
<evidence type="ECO:0000256" key="7">
    <source>
        <dbReference type="ARBA" id="ARBA00022741"/>
    </source>
</evidence>
<dbReference type="Pfam" id="PF02518">
    <property type="entry name" value="HATPase_c"/>
    <property type="match status" value="1"/>
</dbReference>
<comment type="subcellular location">
    <subcellularLocation>
        <location evidence="2">Cell membrane</location>
        <topology evidence="2">Multi-pass membrane protein</topology>
    </subcellularLocation>
</comment>
<protein>
    <recommendedName>
        <fullName evidence="3">histidine kinase</fullName>
        <ecNumber evidence="3">2.7.13.3</ecNumber>
    </recommendedName>
</protein>
<keyword evidence="9" id="KW-0067">ATP-binding</keyword>
<dbReference type="InterPro" id="IPR036097">
    <property type="entry name" value="HisK_dim/P_sf"/>
</dbReference>
<evidence type="ECO:0000256" key="5">
    <source>
        <dbReference type="ARBA" id="ARBA00022553"/>
    </source>
</evidence>
<dbReference type="SUPFAM" id="SSF55874">
    <property type="entry name" value="ATPase domain of HSP90 chaperone/DNA topoisomerase II/histidine kinase"/>
    <property type="match status" value="1"/>
</dbReference>
<evidence type="ECO:0000256" key="10">
    <source>
        <dbReference type="SAM" id="MobiDB-lite"/>
    </source>
</evidence>
<dbReference type="InterPro" id="IPR005467">
    <property type="entry name" value="His_kinase_dom"/>
</dbReference>
<evidence type="ECO:0000256" key="1">
    <source>
        <dbReference type="ARBA" id="ARBA00000085"/>
    </source>
</evidence>
<dbReference type="CDD" id="cd00082">
    <property type="entry name" value="HisKA"/>
    <property type="match status" value="1"/>
</dbReference>
<feature type="transmembrane region" description="Helical" evidence="11">
    <location>
        <begin position="106"/>
        <end position="123"/>
    </location>
</feature>
<evidence type="ECO:0000256" key="11">
    <source>
        <dbReference type="SAM" id="Phobius"/>
    </source>
</evidence>
<evidence type="ECO:0000256" key="3">
    <source>
        <dbReference type="ARBA" id="ARBA00012438"/>
    </source>
</evidence>
<feature type="transmembrane region" description="Helical" evidence="11">
    <location>
        <begin position="182"/>
        <end position="206"/>
    </location>
</feature>
<keyword evidence="4" id="KW-1003">Cell membrane</keyword>
<proteinExistence type="predicted"/>
<dbReference type="GO" id="GO:0005886">
    <property type="term" value="C:plasma membrane"/>
    <property type="evidence" value="ECO:0007669"/>
    <property type="project" value="UniProtKB-SubCell"/>
</dbReference>
<feature type="transmembrane region" description="Helical" evidence="11">
    <location>
        <begin position="129"/>
        <end position="147"/>
    </location>
</feature>
<sequence length="456" mass="49319">MVRPRPPGGLRRGEVRAAADDQGGPPDAVISNASIQDTANRRNLRLLVQLRWVAVGGQLATIAAVHLLMDIPLDLPAMLAILVLLAGWNLFSQLRLRSGRTISQNELFLGLLVDVAALTAQLYLSGGAVNPFVSLFLLQVMLGAVLLDLPRAAALGAVATAAFIGLMYYSRPLVPPAQQDAAFLRLHIQGALVCFVLAAALSLFFVTRITRNLRERDERLATLRQEAAEQDHILRLGLLAAGAAHELGTPLATLSVILNDWRRLPFFRRDQEAAQELAVMETQLDRCKGIVSGILLSSGELRGEGTVRTHVRAFLDETIGAWRAQRTPRAFAWNNRVEPDAPVFSDAAFKQVLANILDNALEASPGWIGAEARRVEDRLVIEVRDDGPGFSAEMLAEVGKPYRSSKGRPGSGLGLFLVFNVMRKLGGQVTVGNRDEGGARVVLSLPLSALTPRSAP</sequence>
<feature type="transmembrane region" description="Helical" evidence="11">
    <location>
        <begin position="152"/>
        <end position="170"/>
    </location>
</feature>
<keyword evidence="5" id="KW-0597">Phosphoprotein</keyword>
<keyword evidence="11" id="KW-1133">Transmembrane helix</keyword>
<keyword evidence="11" id="KW-0472">Membrane</keyword>
<name>A0A2D2AYD0_9CAUL</name>
<dbReference type="PANTHER" id="PTHR44936:SF10">
    <property type="entry name" value="SENSOR PROTEIN RSTB"/>
    <property type="match status" value="1"/>
</dbReference>
<dbReference type="InterPro" id="IPR003594">
    <property type="entry name" value="HATPase_dom"/>
</dbReference>
<dbReference type="SUPFAM" id="SSF47384">
    <property type="entry name" value="Homodimeric domain of signal transducing histidine kinase"/>
    <property type="match status" value="1"/>
</dbReference>
<keyword evidence="8 13" id="KW-0418">Kinase</keyword>
<keyword evidence="6" id="KW-0808">Transferase</keyword>
<organism evidence="13 14">
    <name type="scientific">Caulobacter mirabilis</name>
    <dbReference type="NCBI Taxonomy" id="69666"/>
    <lineage>
        <taxon>Bacteria</taxon>
        <taxon>Pseudomonadati</taxon>
        <taxon>Pseudomonadota</taxon>
        <taxon>Alphaproteobacteria</taxon>
        <taxon>Caulobacterales</taxon>
        <taxon>Caulobacteraceae</taxon>
        <taxon>Caulobacter</taxon>
    </lineage>
</organism>
<dbReference type="KEGG" id="cmb:CSW64_11265"/>
<dbReference type="Proteomes" id="UP000228945">
    <property type="component" value="Chromosome"/>
</dbReference>
<accession>A0A2D2AYD0</accession>
<dbReference type="Gene3D" id="1.10.287.130">
    <property type="match status" value="1"/>
</dbReference>